<evidence type="ECO:0000256" key="4">
    <source>
        <dbReference type="SAM" id="SignalP"/>
    </source>
</evidence>
<keyword evidence="2 4" id="KW-0732">Signal</keyword>
<evidence type="ECO:0000256" key="2">
    <source>
        <dbReference type="ARBA" id="ARBA00022729"/>
    </source>
</evidence>
<dbReference type="Proteomes" id="UP000095672">
    <property type="component" value="Chromosome"/>
</dbReference>
<dbReference type="PIRSF" id="PIRSF002825">
    <property type="entry name" value="CfbpA"/>
    <property type="match status" value="1"/>
</dbReference>
<feature type="chain" id="PRO_5008895553" evidence="4">
    <location>
        <begin position="29"/>
        <end position="347"/>
    </location>
</feature>
<name>A0A1C9W8B1_9GAMM</name>
<keyword evidence="3" id="KW-0408">Iron</keyword>
<feature type="signal peptide" evidence="4">
    <location>
        <begin position="1"/>
        <end position="28"/>
    </location>
</feature>
<reference evidence="6" key="1">
    <citation type="submission" date="2016-01" db="EMBL/GenBank/DDBJ databases">
        <title>Complete genome sequence of Microbulbifer sp. CCB-MM1, a halophile isolated from Matang Mangrove Forest, Perak.</title>
        <authorList>
            <person name="Moh T.H."/>
            <person name="Dinesh B."/>
            <person name="Lau N.-S."/>
            <person name="Go F."/>
            <person name="Alexander Chong S.-C."/>
        </authorList>
    </citation>
    <scope>NUCLEOTIDE SEQUENCE [LARGE SCALE GENOMIC DNA]</scope>
    <source>
        <strain evidence="6">CCB-MM1</strain>
    </source>
</reference>
<dbReference type="AlphaFoldDB" id="A0A1C9W8B1"/>
<dbReference type="InterPro" id="IPR026045">
    <property type="entry name" value="Ferric-bd"/>
</dbReference>
<dbReference type="STRING" id="1769779.AUP74_01961"/>
<comment type="similarity">
    <text evidence="1">Belongs to the bacterial solute-binding protein 1 family.</text>
</comment>
<evidence type="ECO:0000256" key="3">
    <source>
        <dbReference type="PIRSR" id="PIRSR002825-1"/>
    </source>
</evidence>
<proteinExistence type="inferred from homology"/>
<evidence type="ECO:0000256" key="1">
    <source>
        <dbReference type="ARBA" id="ARBA00008520"/>
    </source>
</evidence>
<accession>A0A1C9W8B1</accession>
<keyword evidence="3" id="KW-0479">Metal-binding</keyword>
<dbReference type="OrthoDB" id="9769567at2"/>
<dbReference type="Gene3D" id="3.40.190.10">
    <property type="entry name" value="Periplasmic binding protein-like II"/>
    <property type="match status" value="2"/>
</dbReference>
<dbReference type="RefSeq" id="WP_083260912.1">
    <property type="nucleotide sequence ID" value="NZ_CP014143.1"/>
</dbReference>
<dbReference type="KEGG" id="micc:AUP74_01961"/>
<dbReference type="GO" id="GO:0030288">
    <property type="term" value="C:outer membrane-bounded periplasmic space"/>
    <property type="evidence" value="ECO:0007669"/>
    <property type="project" value="TreeGrafter"/>
</dbReference>
<feature type="binding site" evidence="3">
    <location>
        <position position="225"/>
    </location>
    <ligand>
        <name>Fe cation</name>
        <dbReference type="ChEBI" id="CHEBI:24875"/>
    </ligand>
</feature>
<dbReference type="GO" id="GO:0046872">
    <property type="term" value="F:metal ion binding"/>
    <property type="evidence" value="ECO:0007669"/>
    <property type="project" value="UniProtKB-KW"/>
</dbReference>
<dbReference type="SUPFAM" id="SSF53850">
    <property type="entry name" value="Periplasmic binding protein-like II"/>
    <property type="match status" value="1"/>
</dbReference>
<evidence type="ECO:0000313" key="5">
    <source>
        <dbReference type="EMBL" id="AOS97391.1"/>
    </source>
</evidence>
<evidence type="ECO:0000313" key="6">
    <source>
        <dbReference type="Proteomes" id="UP000095672"/>
    </source>
</evidence>
<dbReference type="PANTHER" id="PTHR30006:SF15">
    <property type="entry name" value="IRON-UTILIZATION PERIPLASMIC PROTEIN"/>
    <property type="match status" value="1"/>
</dbReference>
<dbReference type="PATRIC" id="fig|1769779.3.peg.1969"/>
<organism evidence="5 6">
    <name type="scientific">Microbulbifer aggregans</name>
    <dbReference type="NCBI Taxonomy" id="1769779"/>
    <lineage>
        <taxon>Bacteria</taxon>
        <taxon>Pseudomonadati</taxon>
        <taxon>Pseudomonadota</taxon>
        <taxon>Gammaproteobacteria</taxon>
        <taxon>Cellvibrionales</taxon>
        <taxon>Microbulbiferaceae</taxon>
        <taxon>Microbulbifer</taxon>
    </lineage>
</organism>
<gene>
    <name evidence="5" type="primary">futA1</name>
    <name evidence="5" type="ORF">AUP74_01961</name>
</gene>
<dbReference type="EMBL" id="CP014143">
    <property type="protein sequence ID" value="AOS97391.1"/>
    <property type="molecule type" value="Genomic_DNA"/>
</dbReference>
<feature type="binding site" evidence="3">
    <location>
        <position position="226"/>
    </location>
    <ligand>
        <name>Fe cation</name>
        <dbReference type="ChEBI" id="CHEBI:24875"/>
    </ligand>
</feature>
<protein>
    <submittedName>
        <fullName evidence="5">Iron uptake protein A1</fullName>
    </submittedName>
</protein>
<sequence precursor="true">MLSRSLSKGFSCIAVAAATFGFALTSAAAEQVNIYSYRQPFLIEPVLDAFTDETGIETRVVYASKGLVERLEREGRNSPADLVLTSNTSNLMQLVDEELTQPVDSEVLEENIPAQFRDEEGNWFGLTTRARLIYASKDRVKPGEITSYEELADPKWKGRICTRSGKHPYSLSLIASMIAYHGEAKTKEWLEGVKANLARKPQGNDRAQVKAISEGVCDLSLGNSYYFGKMITNEEEPEQIEWAKSVNLVFPNQDDRGTHMFISGAAVTKHAPNRDNAVKLLEFLSGEQAQYLYAEKNFEFPVRPGVERSELIQETMGEFKEDDLSLTEIASYVPAASKLVDEVAFDF</sequence>
<dbReference type="Pfam" id="PF13343">
    <property type="entry name" value="SBP_bac_6"/>
    <property type="match status" value="1"/>
</dbReference>
<dbReference type="CDD" id="cd13542">
    <property type="entry name" value="PBP2_FutA1_ilke"/>
    <property type="match status" value="1"/>
</dbReference>
<keyword evidence="6" id="KW-1185">Reference proteome</keyword>
<dbReference type="PANTHER" id="PTHR30006">
    <property type="entry name" value="THIAMINE-BINDING PERIPLASMIC PROTEIN-RELATED"/>
    <property type="match status" value="1"/>
</dbReference>